<reference evidence="3" key="1">
    <citation type="journal article" date="2019" name="Int. J. Syst. Evol. Microbiol.">
        <title>The Global Catalogue of Microorganisms (GCM) 10K type strain sequencing project: providing services to taxonomists for standard genome sequencing and annotation.</title>
        <authorList>
            <consortium name="The Broad Institute Genomics Platform"/>
            <consortium name="The Broad Institute Genome Sequencing Center for Infectious Disease"/>
            <person name="Wu L."/>
            <person name="Ma J."/>
        </authorList>
    </citation>
    <scope>NUCLEOTIDE SEQUENCE [LARGE SCALE GENOMIC DNA]</scope>
    <source>
        <strain evidence="3">JCM 17591</strain>
    </source>
</reference>
<dbReference type="InterPro" id="IPR001279">
    <property type="entry name" value="Metallo-B-lactamas"/>
</dbReference>
<organism evidence="2 3">
    <name type="scientific">Gryllotalpicola koreensis</name>
    <dbReference type="NCBI Taxonomy" id="993086"/>
    <lineage>
        <taxon>Bacteria</taxon>
        <taxon>Bacillati</taxon>
        <taxon>Actinomycetota</taxon>
        <taxon>Actinomycetes</taxon>
        <taxon>Micrococcales</taxon>
        <taxon>Microbacteriaceae</taxon>
        <taxon>Gryllotalpicola</taxon>
    </lineage>
</organism>
<comment type="caution">
    <text evidence="2">The sequence shown here is derived from an EMBL/GenBank/DDBJ whole genome shotgun (WGS) entry which is preliminary data.</text>
</comment>
<evidence type="ECO:0000313" key="3">
    <source>
        <dbReference type="Proteomes" id="UP001501079"/>
    </source>
</evidence>
<dbReference type="Pfam" id="PF00753">
    <property type="entry name" value="Lactamase_B"/>
    <property type="match status" value="1"/>
</dbReference>
<evidence type="ECO:0000259" key="1">
    <source>
        <dbReference type="SMART" id="SM00849"/>
    </source>
</evidence>
<feature type="domain" description="Metallo-beta-lactamase" evidence="1">
    <location>
        <begin position="14"/>
        <end position="217"/>
    </location>
</feature>
<gene>
    <name evidence="2" type="ORF">GCM10022287_33070</name>
</gene>
<dbReference type="SUPFAM" id="SSF56281">
    <property type="entry name" value="Metallo-hydrolase/oxidoreductase"/>
    <property type="match status" value="1"/>
</dbReference>
<proteinExistence type="predicted"/>
<dbReference type="InterPro" id="IPR036866">
    <property type="entry name" value="RibonucZ/Hydroxyglut_hydro"/>
</dbReference>
<dbReference type="Gene3D" id="3.60.15.10">
    <property type="entry name" value="Ribonuclease Z/Hydroxyacylglutathione hydrolase-like"/>
    <property type="match status" value="1"/>
</dbReference>
<dbReference type="CDD" id="cd07721">
    <property type="entry name" value="yflN-like_MBL-fold"/>
    <property type="match status" value="1"/>
</dbReference>
<name>A0ABP8A8J7_9MICO</name>
<protein>
    <submittedName>
        <fullName evidence="2">MBL fold metallo-hydrolase</fullName>
    </submittedName>
</protein>
<sequence length="242" mass="25686">MEIVPGIHRIGNDLIAVHFIVTDAGVTVVDTGLAGHYRGLRRELAAAGLSFADVRGVVLTHGDSDHTGFAERIRAEHHVPVYVHEADIARARGLEKTSPAWGHWRIGPMLQFLGYTMAMGGLRPKPLSEAVPVHDGDRLALPGEPQIVALPGHSPGSVAVYFPQLRAVFVGDALTTRDVLTAAGGPRPAPFTDEPAEAAASLDRLLELDIELVVPGHGAPWRGDAAELVRLYRAAAAAPSGR</sequence>
<dbReference type="PANTHER" id="PTHR42951">
    <property type="entry name" value="METALLO-BETA-LACTAMASE DOMAIN-CONTAINING"/>
    <property type="match status" value="1"/>
</dbReference>
<keyword evidence="3" id="KW-1185">Reference proteome</keyword>
<evidence type="ECO:0000313" key="2">
    <source>
        <dbReference type="EMBL" id="GAA4179926.1"/>
    </source>
</evidence>
<dbReference type="SMART" id="SM00849">
    <property type="entry name" value="Lactamase_B"/>
    <property type="match status" value="1"/>
</dbReference>
<dbReference type="Proteomes" id="UP001501079">
    <property type="component" value="Unassembled WGS sequence"/>
</dbReference>
<dbReference type="RefSeq" id="WP_344756467.1">
    <property type="nucleotide sequence ID" value="NZ_BAABBW010000005.1"/>
</dbReference>
<accession>A0ABP8A8J7</accession>
<dbReference type="InterPro" id="IPR050855">
    <property type="entry name" value="NDM-1-like"/>
</dbReference>
<dbReference type="EMBL" id="BAABBW010000005">
    <property type="protein sequence ID" value="GAA4179926.1"/>
    <property type="molecule type" value="Genomic_DNA"/>
</dbReference>